<dbReference type="OrthoDB" id="9766423at2"/>
<feature type="binding site" evidence="13">
    <location>
        <begin position="60"/>
        <end position="67"/>
    </location>
    <ligand>
        <name>ATP</name>
        <dbReference type="ChEBI" id="CHEBI:30616"/>
    </ligand>
</feature>
<dbReference type="EMBL" id="BAND01000038">
    <property type="protein sequence ID" value="GAJ28773.1"/>
    <property type="molecule type" value="Genomic_DNA"/>
</dbReference>
<reference evidence="15" key="1">
    <citation type="journal article" date="2014" name="FEMS Microbiol. Lett.">
        <title>Draft Genomic DNA Sequence of the Facultatively Methylotrophic Bacterium Acidomonas methanolica type strain MB58.</title>
        <authorList>
            <person name="Higashiura N."/>
            <person name="Hadano H."/>
            <person name="Hirakawa H."/>
            <person name="Matsutani M."/>
            <person name="Takabe S."/>
            <person name="Matsushita K."/>
            <person name="Azuma Y."/>
        </authorList>
    </citation>
    <scope>NUCLEOTIDE SEQUENCE [LARGE SCALE GENOMIC DNA]</scope>
    <source>
        <strain evidence="15">MB58</strain>
    </source>
</reference>
<dbReference type="GO" id="GO:0009244">
    <property type="term" value="P:lipopolysaccharide core region biosynthetic process"/>
    <property type="evidence" value="ECO:0007669"/>
    <property type="project" value="TreeGrafter"/>
</dbReference>
<dbReference type="EC" id="2.7.1.130" evidence="3 13"/>
<evidence type="ECO:0000256" key="11">
    <source>
        <dbReference type="ARBA" id="ARBA00023098"/>
    </source>
</evidence>
<keyword evidence="8 13" id="KW-0547">Nucleotide-binding</keyword>
<evidence type="ECO:0000256" key="6">
    <source>
        <dbReference type="ARBA" id="ARBA00022556"/>
    </source>
</evidence>
<dbReference type="InterPro" id="IPR027417">
    <property type="entry name" value="P-loop_NTPase"/>
</dbReference>
<keyword evidence="6 13" id="KW-0441">Lipid A biosynthesis</keyword>
<dbReference type="Pfam" id="PF02606">
    <property type="entry name" value="LpxK"/>
    <property type="match status" value="1"/>
</dbReference>
<evidence type="ECO:0000256" key="8">
    <source>
        <dbReference type="ARBA" id="ARBA00022741"/>
    </source>
</evidence>
<comment type="caution">
    <text evidence="14">The sequence shown here is derived from an EMBL/GenBank/DDBJ whole genome shotgun (WGS) entry which is preliminary data.</text>
</comment>
<evidence type="ECO:0000313" key="15">
    <source>
        <dbReference type="Proteomes" id="UP000019760"/>
    </source>
</evidence>
<dbReference type="GO" id="GO:0009245">
    <property type="term" value="P:lipid A biosynthetic process"/>
    <property type="evidence" value="ECO:0007669"/>
    <property type="project" value="UniProtKB-UniRule"/>
</dbReference>
<evidence type="ECO:0000256" key="4">
    <source>
        <dbReference type="ARBA" id="ARBA00016436"/>
    </source>
</evidence>
<reference evidence="14 15" key="2">
    <citation type="journal article" date="2014" name="FEMS Microbiol. Lett.">
        <title>Draft genomic DNA sequence of the facultatively methylotrophic bacterium Acidomonas methanolica type strain MB58.</title>
        <authorList>
            <person name="Higashiura N."/>
            <person name="Hadano H."/>
            <person name="Hirakawa H."/>
            <person name="Matsutani M."/>
            <person name="Takabe S."/>
            <person name="Matsushita K."/>
            <person name="Azuma Y."/>
        </authorList>
    </citation>
    <scope>NUCLEOTIDE SEQUENCE [LARGE SCALE GENOMIC DNA]</scope>
    <source>
        <strain evidence="14 15">MB58</strain>
    </source>
</reference>
<dbReference type="GO" id="GO:0009029">
    <property type="term" value="F:lipid-A 4'-kinase activity"/>
    <property type="evidence" value="ECO:0007669"/>
    <property type="project" value="UniProtKB-UniRule"/>
</dbReference>
<protein>
    <recommendedName>
        <fullName evidence="4 13">Tetraacyldisaccharide 4'-kinase</fullName>
        <ecNumber evidence="3 13">2.7.1.130</ecNumber>
    </recommendedName>
    <alternativeName>
        <fullName evidence="12 13">Lipid A 4'-kinase</fullName>
    </alternativeName>
</protein>
<name>A0A023D3N7_ACIMT</name>
<dbReference type="PANTHER" id="PTHR42724">
    <property type="entry name" value="TETRAACYLDISACCHARIDE 4'-KINASE"/>
    <property type="match status" value="1"/>
</dbReference>
<evidence type="ECO:0000256" key="1">
    <source>
        <dbReference type="ARBA" id="ARBA00002274"/>
    </source>
</evidence>
<dbReference type="RefSeq" id="WP_042057742.1">
    <property type="nucleotide sequence ID" value="NZ_BAND01000038.1"/>
</dbReference>
<dbReference type="NCBIfam" id="TIGR00682">
    <property type="entry name" value="lpxK"/>
    <property type="match status" value="1"/>
</dbReference>
<dbReference type="HAMAP" id="MF_00409">
    <property type="entry name" value="LpxK"/>
    <property type="match status" value="1"/>
</dbReference>
<keyword evidence="10 13" id="KW-0067">ATP-binding</keyword>
<dbReference type="InterPro" id="IPR003758">
    <property type="entry name" value="LpxK"/>
</dbReference>
<gene>
    <name evidence="13" type="primary">lpxK</name>
    <name evidence="14" type="ORF">Amme_038_022</name>
</gene>
<sequence length="332" mass="35996">MKIGFPRLRPPSFWTTPQVGLPSRLLSPLSNVTAGVSAWRASRMTTAHVDVPVICCGNLTMGGAGKTTLALDLVRLLTAQGYRPHVLSRGYRGSARGPLRVEPGYHSAATVGDEPLLLARVAPTWIGRDRGETARLAVAMGADCLVMDDGLQNLTLHQDLRIVTIDGATGFGNGKLFPAGPLRQLPRQGLAAAGAAVVIGPDRTGVTARIPGGLPLFHARLIPGPEIRRLQGRRIIAFAGLARPSKFFTTLIESGVVPLRCLSFPDHHRYTRADCERLARLRREEGVTLVTTAKDAVRLPFWLHEQVTVISVELLWSEPDAPYRLLDLLRSA</sequence>
<dbReference type="GO" id="GO:0005886">
    <property type="term" value="C:plasma membrane"/>
    <property type="evidence" value="ECO:0007669"/>
    <property type="project" value="TreeGrafter"/>
</dbReference>
<evidence type="ECO:0000256" key="9">
    <source>
        <dbReference type="ARBA" id="ARBA00022777"/>
    </source>
</evidence>
<dbReference type="Proteomes" id="UP000019760">
    <property type="component" value="Unassembled WGS sequence"/>
</dbReference>
<proteinExistence type="inferred from homology"/>
<keyword evidence="5 13" id="KW-0444">Lipid biosynthesis</keyword>
<evidence type="ECO:0000256" key="13">
    <source>
        <dbReference type="HAMAP-Rule" id="MF_00409"/>
    </source>
</evidence>
<dbReference type="GO" id="GO:0005524">
    <property type="term" value="F:ATP binding"/>
    <property type="evidence" value="ECO:0007669"/>
    <property type="project" value="UniProtKB-UniRule"/>
</dbReference>
<evidence type="ECO:0000256" key="10">
    <source>
        <dbReference type="ARBA" id="ARBA00022840"/>
    </source>
</evidence>
<evidence type="ECO:0000313" key="14">
    <source>
        <dbReference type="EMBL" id="GAJ28773.1"/>
    </source>
</evidence>
<comment type="pathway">
    <text evidence="2 13">Glycolipid biosynthesis; lipid IV(A) biosynthesis; lipid IV(A) from (3R)-3-hydroxytetradecanoyl-[acyl-carrier-protein] and UDP-N-acetyl-alpha-D-glucosamine: step 6/6.</text>
</comment>
<evidence type="ECO:0000256" key="12">
    <source>
        <dbReference type="ARBA" id="ARBA00029757"/>
    </source>
</evidence>
<comment type="function">
    <text evidence="1 13">Transfers the gamma-phosphate of ATP to the 4'-position of a tetraacyldisaccharide 1-phosphate intermediate (termed DS-1-P) to form tetraacyldisaccharide 1,4'-bis-phosphate (lipid IVA).</text>
</comment>
<organism evidence="14 15">
    <name type="scientific">Acidomonas methanolica NBRC 104435</name>
    <dbReference type="NCBI Taxonomy" id="1231351"/>
    <lineage>
        <taxon>Bacteria</taxon>
        <taxon>Pseudomonadati</taxon>
        <taxon>Pseudomonadota</taxon>
        <taxon>Alphaproteobacteria</taxon>
        <taxon>Acetobacterales</taxon>
        <taxon>Acetobacteraceae</taxon>
        <taxon>Acidomonas</taxon>
    </lineage>
</organism>
<evidence type="ECO:0000256" key="3">
    <source>
        <dbReference type="ARBA" id="ARBA00012071"/>
    </source>
</evidence>
<evidence type="ECO:0000256" key="2">
    <source>
        <dbReference type="ARBA" id="ARBA00004870"/>
    </source>
</evidence>
<dbReference type="PANTHER" id="PTHR42724:SF1">
    <property type="entry name" value="TETRAACYLDISACCHARIDE 4'-KINASE, MITOCHONDRIAL-RELATED"/>
    <property type="match status" value="1"/>
</dbReference>
<dbReference type="SUPFAM" id="SSF52540">
    <property type="entry name" value="P-loop containing nucleoside triphosphate hydrolases"/>
    <property type="match status" value="1"/>
</dbReference>
<keyword evidence="15" id="KW-1185">Reference proteome</keyword>
<evidence type="ECO:0000256" key="5">
    <source>
        <dbReference type="ARBA" id="ARBA00022516"/>
    </source>
</evidence>
<accession>A0A023D3N7</accession>
<dbReference type="UniPathway" id="UPA00359">
    <property type="reaction ID" value="UER00482"/>
</dbReference>
<keyword evidence="11 13" id="KW-0443">Lipid metabolism</keyword>
<keyword evidence="7 13" id="KW-0808">Transferase</keyword>
<comment type="similarity">
    <text evidence="13">Belongs to the LpxK family.</text>
</comment>
<keyword evidence="9 13" id="KW-0418">Kinase</keyword>
<dbReference type="AlphaFoldDB" id="A0A023D3N7"/>
<evidence type="ECO:0000256" key="7">
    <source>
        <dbReference type="ARBA" id="ARBA00022679"/>
    </source>
</evidence>
<comment type="catalytic activity">
    <reaction evidence="13">
        <text>a lipid A disaccharide + ATP = a lipid IVA + ADP + H(+)</text>
        <dbReference type="Rhea" id="RHEA:67840"/>
        <dbReference type="ChEBI" id="CHEBI:15378"/>
        <dbReference type="ChEBI" id="CHEBI:30616"/>
        <dbReference type="ChEBI" id="CHEBI:176343"/>
        <dbReference type="ChEBI" id="CHEBI:176425"/>
        <dbReference type="ChEBI" id="CHEBI:456216"/>
        <dbReference type="EC" id="2.7.1.130"/>
    </reaction>
</comment>